<dbReference type="Gene3D" id="1.10.10.10">
    <property type="entry name" value="Winged helix-like DNA-binding domain superfamily/Winged helix DNA-binding domain"/>
    <property type="match status" value="1"/>
</dbReference>
<dbReference type="SUPFAM" id="SSF52540">
    <property type="entry name" value="P-loop containing nucleoside triphosphate hydrolases"/>
    <property type="match status" value="1"/>
</dbReference>
<dbReference type="Proteomes" id="UP001501323">
    <property type="component" value="Unassembled WGS sequence"/>
</dbReference>
<dbReference type="PANTHER" id="PTHR16305">
    <property type="entry name" value="TESTICULAR SOLUBLE ADENYLYL CYCLASE"/>
    <property type="match status" value="1"/>
</dbReference>
<dbReference type="PROSITE" id="PS50043">
    <property type="entry name" value="HTH_LUXR_2"/>
    <property type="match status" value="1"/>
</dbReference>
<accession>A0ABP9E081</accession>
<dbReference type="InterPro" id="IPR036388">
    <property type="entry name" value="WH-like_DNA-bd_sf"/>
</dbReference>
<dbReference type="PANTHER" id="PTHR16305:SF35">
    <property type="entry name" value="TRANSCRIPTIONAL ACTIVATOR DOMAIN"/>
    <property type="match status" value="1"/>
</dbReference>
<feature type="domain" description="HTH luxR-type" evidence="3">
    <location>
        <begin position="794"/>
        <end position="859"/>
    </location>
</feature>
<organism evidence="4 5">
    <name type="scientific">Luteimonas vadosa</name>
    <dbReference type="NCBI Taxonomy" id="1165507"/>
    <lineage>
        <taxon>Bacteria</taxon>
        <taxon>Pseudomonadati</taxon>
        <taxon>Pseudomonadota</taxon>
        <taxon>Gammaproteobacteria</taxon>
        <taxon>Lysobacterales</taxon>
        <taxon>Lysobacteraceae</taxon>
        <taxon>Luteimonas</taxon>
    </lineage>
</organism>
<dbReference type="Gene3D" id="1.25.40.10">
    <property type="entry name" value="Tetratricopeptide repeat domain"/>
    <property type="match status" value="1"/>
</dbReference>
<evidence type="ECO:0000259" key="3">
    <source>
        <dbReference type="PROSITE" id="PS50043"/>
    </source>
</evidence>
<evidence type="ECO:0000313" key="4">
    <source>
        <dbReference type="EMBL" id="GAA4864433.1"/>
    </source>
</evidence>
<dbReference type="InterPro" id="IPR011990">
    <property type="entry name" value="TPR-like_helical_dom_sf"/>
</dbReference>
<dbReference type="Pfam" id="PF00196">
    <property type="entry name" value="GerE"/>
    <property type="match status" value="1"/>
</dbReference>
<dbReference type="InterPro" id="IPR041664">
    <property type="entry name" value="AAA_16"/>
</dbReference>
<dbReference type="InterPro" id="IPR000792">
    <property type="entry name" value="Tscrpt_reg_LuxR_C"/>
</dbReference>
<dbReference type="SMART" id="SM00421">
    <property type="entry name" value="HTH_LUXR"/>
    <property type="match status" value="1"/>
</dbReference>
<dbReference type="PRINTS" id="PR00038">
    <property type="entry name" value="HTHLUXR"/>
</dbReference>
<comment type="caution">
    <text evidence="4">The sequence shown here is derived from an EMBL/GenBank/DDBJ whole genome shotgun (WGS) entry which is preliminary data.</text>
</comment>
<keyword evidence="5" id="KW-1185">Reference proteome</keyword>
<name>A0ABP9E081_9GAMM</name>
<dbReference type="SUPFAM" id="SSF46894">
    <property type="entry name" value="C-terminal effector domain of the bipartite response regulators"/>
    <property type="match status" value="1"/>
</dbReference>
<keyword evidence="2" id="KW-0067">ATP-binding</keyword>
<dbReference type="InterPro" id="IPR027417">
    <property type="entry name" value="P-loop_NTPase"/>
</dbReference>
<evidence type="ECO:0000256" key="1">
    <source>
        <dbReference type="ARBA" id="ARBA00022741"/>
    </source>
</evidence>
<evidence type="ECO:0000313" key="5">
    <source>
        <dbReference type="Proteomes" id="UP001501323"/>
    </source>
</evidence>
<gene>
    <name evidence="4" type="ORF">GCM10023332_15700</name>
</gene>
<reference evidence="5" key="1">
    <citation type="journal article" date="2019" name="Int. J. Syst. Evol. Microbiol.">
        <title>The Global Catalogue of Microorganisms (GCM) 10K type strain sequencing project: providing services to taxonomists for standard genome sequencing and annotation.</title>
        <authorList>
            <consortium name="The Broad Institute Genomics Platform"/>
            <consortium name="The Broad Institute Genome Sequencing Center for Infectious Disease"/>
            <person name="Wu L."/>
            <person name="Ma J."/>
        </authorList>
    </citation>
    <scope>NUCLEOTIDE SEQUENCE [LARGE SCALE GENOMIC DNA]</scope>
    <source>
        <strain evidence="5">JCM 18392</strain>
    </source>
</reference>
<dbReference type="InterPro" id="IPR016032">
    <property type="entry name" value="Sig_transdc_resp-reg_C-effctor"/>
</dbReference>
<dbReference type="Gene3D" id="3.40.50.300">
    <property type="entry name" value="P-loop containing nucleotide triphosphate hydrolases"/>
    <property type="match status" value="1"/>
</dbReference>
<dbReference type="CDD" id="cd06170">
    <property type="entry name" value="LuxR_C_like"/>
    <property type="match status" value="1"/>
</dbReference>
<sequence>MALVDRDVQIEALMQCLQAAAADSGMTALVEGEAGVGKTALLKAIAARCDLEQVWWGACDALETPHPLAPLHDVARSRDVAFRDLLAAEGRRVELFESVLQDLARPRLPVLFVIEDAHWADAATLDLLKFLGRRIDRTRCVLAVSFRDDEVNAGHPLRRVLGELPATLVTRVKVDPLSPAAVAILARRALRSPAGIHEITRGNAFFVTELLRQGVHSVPLSVQDLVLSRFARLEEGAQQIVRVASTVPTRIELWLLAAVLACEPRDIEACLDSGLLKAHDGALSFRHELARVAVEESLAAPVAQGLHARVLAALEASDDPAVTHARLVHHANRARDSAAVRRHAPLAAEDATRREAHREAAAHYRSLLDHAPDAPPRLRASWLEAYAGECLPTCMLDEAIKARLAAGDLHRAAGDVRAEASNLSQLALAYVFGLRNAEADDASRRAITLVESIPPTVERAAAYRVEAQLRMLNRDLRDAIDWAGKAYDLALAMGDREIQAAALSTRGTATMFIDYAAGCAQLQQALALALAEGLHFIAANTYSNLGSGSGEIYRLAEARRHLGECIRFARQHQFDAYHNYATAWLALCNLHAGQWDEAQELALDVLALERSPSTPRVMALVALGRVQARRGEASAGDCLDEALELAQAANTLQRYAPVRAARAEAAWFRDDLDAVVAEASAALPMATAHAHPWFVGELASWMHAAGAPPALQEPCAEPFSLQLAGRWREAATAWARLDCPFQQALALEAGDAQARLEALALHESMAAEAAAARLRRAMKALGQRGLPRGQRASTLANAHQLTTREAEVLGMLCEGLRNSEIAERLHRSVRTVDHHVAAVLGKLGVGTRSEAVAAAVQAGIAGKNGQAGVPN</sequence>
<dbReference type="Pfam" id="PF13191">
    <property type="entry name" value="AAA_16"/>
    <property type="match status" value="1"/>
</dbReference>
<dbReference type="SUPFAM" id="SSF48452">
    <property type="entry name" value="TPR-like"/>
    <property type="match status" value="1"/>
</dbReference>
<protein>
    <submittedName>
        <fullName evidence="4">AAA family ATPase</fullName>
    </submittedName>
</protein>
<dbReference type="EMBL" id="BAABJY010000002">
    <property type="protein sequence ID" value="GAA4864433.1"/>
    <property type="molecule type" value="Genomic_DNA"/>
</dbReference>
<proteinExistence type="predicted"/>
<keyword evidence="1" id="KW-0547">Nucleotide-binding</keyword>
<dbReference type="RefSeq" id="WP_345294951.1">
    <property type="nucleotide sequence ID" value="NZ_BAABJY010000002.1"/>
</dbReference>
<evidence type="ECO:0000256" key="2">
    <source>
        <dbReference type="ARBA" id="ARBA00022840"/>
    </source>
</evidence>
<dbReference type="PROSITE" id="PS00622">
    <property type="entry name" value="HTH_LUXR_1"/>
    <property type="match status" value="1"/>
</dbReference>